<keyword evidence="1" id="KW-0812">Transmembrane</keyword>
<sequence>MAPALAAAALILLAVLAAWRPLWIPVALLALLPVAGLAPWTGWMLAEEFDLLLLALLAGGWARLAWPVGLPTRQPATDGAARVWWLLVLMVVGLTAVGTWRGLHDAGAWDADGFAWGWWQGWREPMNVLRTVKPLAWALLAWPLWQALQARAPEAAARVVGHGAWAGLAVVAAVATWERWAWPGLTNFSTDYRTTALFWEAHIGGAALDGFLALTLPFGLWAAAATHGRRAVLLSVGVLCLAGYAVLTTFSRGLYAGALAGVVVWWLMTPRVPAAAGGPSTGPGVLLGWVAVFGVAAALAFSGSGWRGLAALYGLMLLLFWHWQQDPAQEHGGPSAGRAAGVVAVGAVLGALAAALALALPGALKAPYVLYAVCALACAAAWSAPGRRQTGAWAAPLGWAAWAAAAVAALGVALHWGESAARWGMAASVLLLAAAAACGAAWPRWRGAPGGRWRGSALGAMAVAGMVVGSFAGGSYLEGRLATAGEDWQGRLHHWQRSLSLAQDEASNWWGIGPGRFAAHFALSGEATDQVGDYRWQAGPDGGGTLVLTGGKHTLGFGELFRLSQRIAAPEGAVRVRWRAEAPAPVRLHVEICSKHLLYDAGCRTAQAPVGGTAREPQPGWHTGELTLKAAPGWQSPVFSVALDTRGGWIRLDEIEVTDSLGRRLLHNGGFDDGLARWLPSSDRHHLPWHAKNLGLHLRVEQGWLGLLGFAALLVFAVARLTLGRARRHPLTPPLLAGIVGFLIVGAFDSLLDIPRVAFAFLWLLGLAATLRSPAPAAAVPRPASTARSASR</sequence>
<dbReference type="InterPro" id="IPR051533">
    <property type="entry name" value="WaaL-like"/>
</dbReference>
<feature type="transmembrane region" description="Helical" evidence="1">
    <location>
        <begin position="457"/>
        <end position="477"/>
    </location>
</feature>
<gene>
    <name evidence="2" type="ORF">ENE75_00820</name>
</gene>
<organism evidence="2 3">
    <name type="scientific">Rubrivivax albus</name>
    <dbReference type="NCBI Taxonomy" id="2499835"/>
    <lineage>
        <taxon>Bacteria</taxon>
        <taxon>Pseudomonadati</taxon>
        <taxon>Pseudomonadota</taxon>
        <taxon>Betaproteobacteria</taxon>
        <taxon>Burkholderiales</taxon>
        <taxon>Sphaerotilaceae</taxon>
        <taxon>Rubrivivax</taxon>
    </lineage>
</organism>
<protein>
    <recommendedName>
        <fullName evidence="4">O-antigen ligase domain-containing protein</fullName>
    </recommendedName>
</protein>
<feature type="transmembrane region" description="Helical" evidence="1">
    <location>
        <begin position="423"/>
        <end position="445"/>
    </location>
</feature>
<accession>A0A3S2TSE5</accession>
<evidence type="ECO:0000313" key="2">
    <source>
        <dbReference type="EMBL" id="RVT53479.1"/>
    </source>
</evidence>
<feature type="transmembrane region" description="Helical" evidence="1">
    <location>
        <begin position="253"/>
        <end position="269"/>
    </location>
</feature>
<evidence type="ECO:0000256" key="1">
    <source>
        <dbReference type="SAM" id="Phobius"/>
    </source>
</evidence>
<evidence type="ECO:0008006" key="4">
    <source>
        <dbReference type="Google" id="ProtNLM"/>
    </source>
</evidence>
<name>A0A3S2TSE5_9BURK</name>
<feature type="transmembrane region" description="Helical" evidence="1">
    <location>
        <begin position="758"/>
        <end position="780"/>
    </location>
</feature>
<feature type="transmembrane region" description="Helical" evidence="1">
    <location>
        <begin position="231"/>
        <end position="247"/>
    </location>
</feature>
<feature type="transmembrane region" description="Helical" evidence="1">
    <location>
        <begin position="159"/>
        <end position="177"/>
    </location>
</feature>
<feature type="transmembrane region" description="Helical" evidence="1">
    <location>
        <begin position="82"/>
        <end position="100"/>
    </location>
</feature>
<dbReference type="AlphaFoldDB" id="A0A3S2TSE5"/>
<feature type="transmembrane region" description="Helical" evidence="1">
    <location>
        <begin position="703"/>
        <end position="723"/>
    </location>
</feature>
<keyword evidence="1" id="KW-0472">Membrane</keyword>
<dbReference type="EMBL" id="SACT01000001">
    <property type="protein sequence ID" value="RVT53479.1"/>
    <property type="molecule type" value="Genomic_DNA"/>
</dbReference>
<feature type="transmembrane region" description="Helical" evidence="1">
    <location>
        <begin position="366"/>
        <end position="385"/>
    </location>
</feature>
<reference evidence="2 3" key="1">
    <citation type="submission" date="2019-01" db="EMBL/GenBank/DDBJ databases">
        <authorList>
            <person name="Chen W.-M."/>
        </authorList>
    </citation>
    <scope>NUCLEOTIDE SEQUENCE [LARGE SCALE GENOMIC DNA]</scope>
    <source>
        <strain evidence="2 3">ICH-3</strain>
    </source>
</reference>
<keyword evidence="3" id="KW-1185">Reference proteome</keyword>
<dbReference type="PANTHER" id="PTHR37422:SF13">
    <property type="entry name" value="LIPOPOLYSACCHARIDE BIOSYNTHESIS PROTEIN PA4999-RELATED"/>
    <property type="match status" value="1"/>
</dbReference>
<feature type="transmembrane region" description="Helical" evidence="1">
    <location>
        <begin position="735"/>
        <end position="752"/>
    </location>
</feature>
<proteinExistence type="predicted"/>
<feature type="transmembrane region" description="Helical" evidence="1">
    <location>
        <begin position="281"/>
        <end position="300"/>
    </location>
</feature>
<feature type="transmembrane region" description="Helical" evidence="1">
    <location>
        <begin position="335"/>
        <end position="360"/>
    </location>
</feature>
<dbReference type="Proteomes" id="UP000288178">
    <property type="component" value="Unassembled WGS sequence"/>
</dbReference>
<comment type="caution">
    <text evidence="2">The sequence shown here is derived from an EMBL/GenBank/DDBJ whole genome shotgun (WGS) entry which is preliminary data.</text>
</comment>
<dbReference type="PANTHER" id="PTHR37422">
    <property type="entry name" value="TEICHURONIC ACID BIOSYNTHESIS PROTEIN TUAE"/>
    <property type="match status" value="1"/>
</dbReference>
<evidence type="ECO:0000313" key="3">
    <source>
        <dbReference type="Proteomes" id="UP000288178"/>
    </source>
</evidence>
<feature type="transmembrane region" description="Helical" evidence="1">
    <location>
        <begin position="51"/>
        <end position="70"/>
    </location>
</feature>
<feature type="transmembrane region" description="Helical" evidence="1">
    <location>
        <begin position="397"/>
        <end position="417"/>
    </location>
</feature>
<feature type="transmembrane region" description="Helical" evidence="1">
    <location>
        <begin position="306"/>
        <end position="323"/>
    </location>
</feature>
<feature type="transmembrane region" description="Helical" evidence="1">
    <location>
        <begin position="197"/>
        <end position="224"/>
    </location>
</feature>
<keyword evidence="1" id="KW-1133">Transmembrane helix</keyword>